<name>A0A0H2RNE1_9AGAM</name>
<dbReference type="AlphaFoldDB" id="A0A0H2RNE1"/>
<dbReference type="EMBL" id="KQ085959">
    <property type="protein sequence ID" value="KLO13460.1"/>
    <property type="molecule type" value="Genomic_DNA"/>
</dbReference>
<dbReference type="InParanoid" id="A0A0H2RNE1"/>
<dbReference type="Proteomes" id="UP000053477">
    <property type="component" value="Unassembled WGS sequence"/>
</dbReference>
<feature type="region of interest" description="Disordered" evidence="1">
    <location>
        <begin position="1"/>
        <end position="29"/>
    </location>
</feature>
<evidence type="ECO:0000256" key="1">
    <source>
        <dbReference type="SAM" id="MobiDB-lite"/>
    </source>
</evidence>
<reference evidence="2 3" key="1">
    <citation type="submission" date="2015-04" db="EMBL/GenBank/DDBJ databases">
        <title>Complete genome sequence of Schizopora paradoxa KUC8140, a cosmopolitan wood degrader in East Asia.</title>
        <authorList>
            <consortium name="DOE Joint Genome Institute"/>
            <person name="Min B."/>
            <person name="Park H."/>
            <person name="Jang Y."/>
            <person name="Kim J.-J."/>
            <person name="Kim K.H."/>
            <person name="Pangilinan J."/>
            <person name="Lipzen A."/>
            <person name="Riley R."/>
            <person name="Grigoriev I.V."/>
            <person name="Spatafora J.W."/>
            <person name="Choi I.-G."/>
        </authorList>
    </citation>
    <scope>NUCLEOTIDE SEQUENCE [LARGE SCALE GENOMIC DNA]</scope>
    <source>
        <strain evidence="2 3">KUC8140</strain>
    </source>
</reference>
<organism evidence="2 3">
    <name type="scientific">Schizopora paradoxa</name>
    <dbReference type="NCBI Taxonomy" id="27342"/>
    <lineage>
        <taxon>Eukaryota</taxon>
        <taxon>Fungi</taxon>
        <taxon>Dikarya</taxon>
        <taxon>Basidiomycota</taxon>
        <taxon>Agaricomycotina</taxon>
        <taxon>Agaricomycetes</taxon>
        <taxon>Hymenochaetales</taxon>
        <taxon>Schizoporaceae</taxon>
        <taxon>Schizopora</taxon>
    </lineage>
</organism>
<accession>A0A0H2RNE1</accession>
<proteinExistence type="predicted"/>
<evidence type="ECO:0000313" key="2">
    <source>
        <dbReference type="EMBL" id="KLO13460.1"/>
    </source>
</evidence>
<evidence type="ECO:0000313" key="3">
    <source>
        <dbReference type="Proteomes" id="UP000053477"/>
    </source>
</evidence>
<protein>
    <submittedName>
        <fullName evidence="2">Uncharacterized protein</fullName>
    </submittedName>
</protein>
<gene>
    <name evidence="2" type="ORF">SCHPADRAFT_363075</name>
</gene>
<feature type="compositionally biased region" description="Basic and acidic residues" evidence="1">
    <location>
        <begin position="1"/>
        <end position="10"/>
    </location>
</feature>
<sequence>MAKHEKREAQQDALGRTSRLPTKKPQVQTLEQGTQQIVGIKKEARDVAIYMDSQFAGKSSSNTLSQWEAVKTACANAVEGIRNIVGDSVSLLEDLTVFTEYLRTPKDTPEEKSKQIQDYMDFLTRKSENAQATLEQLRLVLDRLKRFQGYWPSNATEYTKELAPRLKVIRDNINNLLQKPIIVTVRPFNRHRLYSTDGVWFSGRRK</sequence>
<keyword evidence="3" id="KW-1185">Reference proteome</keyword>